<organism evidence="8 9">
    <name type="scientific">Desulfoglaeba alkanexedens ALDC</name>
    <dbReference type="NCBI Taxonomy" id="980445"/>
    <lineage>
        <taxon>Bacteria</taxon>
        <taxon>Pseudomonadati</taxon>
        <taxon>Thermodesulfobacteriota</taxon>
        <taxon>Syntrophobacteria</taxon>
        <taxon>Syntrophobacterales</taxon>
        <taxon>Syntrophobacteraceae</taxon>
        <taxon>Desulfoglaeba</taxon>
    </lineage>
</organism>
<comment type="catalytic activity">
    <reaction evidence="6">
        <text>Exonucleolytic cleavage in either 5'- to 3'- or 3'- to 5'-direction to yield nucleoside 5'-phosphates.</text>
        <dbReference type="EC" id="3.1.11.6"/>
    </reaction>
</comment>
<dbReference type="OrthoDB" id="5523157at2"/>
<keyword evidence="4 6" id="KW-0378">Hydrolase</keyword>
<name>A0A4P8L243_9BACT</name>
<keyword evidence="3 6" id="KW-0540">Nuclease</keyword>
<dbReference type="AlphaFoldDB" id="A0A4P8L243"/>
<dbReference type="GO" id="GO:0008855">
    <property type="term" value="F:exodeoxyribonuclease VII activity"/>
    <property type="evidence" value="ECO:0007669"/>
    <property type="project" value="UniProtKB-UniRule"/>
</dbReference>
<evidence type="ECO:0000256" key="1">
    <source>
        <dbReference type="ARBA" id="ARBA00009998"/>
    </source>
</evidence>
<proteinExistence type="inferred from homology"/>
<evidence type="ECO:0000256" key="4">
    <source>
        <dbReference type="ARBA" id="ARBA00022801"/>
    </source>
</evidence>
<comment type="subunit">
    <text evidence="6">Heterooligomer composed of large and small subunits.</text>
</comment>
<evidence type="ECO:0000256" key="5">
    <source>
        <dbReference type="ARBA" id="ARBA00022839"/>
    </source>
</evidence>
<evidence type="ECO:0000256" key="7">
    <source>
        <dbReference type="SAM" id="Coils"/>
    </source>
</evidence>
<dbReference type="InterPro" id="IPR003761">
    <property type="entry name" value="Exonuc_VII_S"/>
</dbReference>
<keyword evidence="7" id="KW-0175">Coiled coil</keyword>
<dbReference type="Proteomes" id="UP000298602">
    <property type="component" value="Chromosome"/>
</dbReference>
<keyword evidence="5 6" id="KW-0269">Exonuclease</keyword>
<protein>
    <recommendedName>
        <fullName evidence="6">Exodeoxyribonuclease 7 small subunit</fullName>
        <ecNumber evidence="6">3.1.11.6</ecNumber>
    </recommendedName>
    <alternativeName>
        <fullName evidence="6">Exodeoxyribonuclease VII small subunit</fullName>
        <shortName evidence="6">Exonuclease VII small subunit</shortName>
    </alternativeName>
</protein>
<evidence type="ECO:0000256" key="3">
    <source>
        <dbReference type="ARBA" id="ARBA00022722"/>
    </source>
</evidence>
<comment type="subcellular location">
    <subcellularLocation>
        <location evidence="6">Cytoplasm</location>
    </subcellularLocation>
</comment>
<evidence type="ECO:0000256" key="2">
    <source>
        <dbReference type="ARBA" id="ARBA00022490"/>
    </source>
</evidence>
<dbReference type="PANTHER" id="PTHR34137:SF1">
    <property type="entry name" value="EXODEOXYRIBONUCLEASE 7 SMALL SUBUNIT"/>
    <property type="match status" value="1"/>
</dbReference>
<dbReference type="Pfam" id="PF02609">
    <property type="entry name" value="Exonuc_VII_S"/>
    <property type="match status" value="1"/>
</dbReference>
<keyword evidence="9" id="KW-1185">Reference proteome</keyword>
<dbReference type="GO" id="GO:0009318">
    <property type="term" value="C:exodeoxyribonuclease VII complex"/>
    <property type="evidence" value="ECO:0007669"/>
    <property type="project" value="UniProtKB-UniRule"/>
</dbReference>
<comment type="similarity">
    <text evidence="1 6">Belongs to the XseB family.</text>
</comment>
<keyword evidence="2 6" id="KW-0963">Cytoplasm</keyword>
<dbReference type="GO" id="GO:0005829">
    <property type="term" value="C:cytosol"/>
    <property type="evidence" value="ECO:0007669"/>
    <property type="project" value="TreeGrafter"/>
</dbReference>
<dbReference type="EC" id="3.1.11.6" evidence="6"/>
<evidence type="ECO:0000256" key="6">
    <source>
        <dbReference type="HAMAP-Rule" id="MF_00337"/>
    </source>
</evidence>
<accession>A0A4P8L243</accession>
<dbReference type="NCBIfam" id="TIGR01280">
    <property type="entry name" value="xseB"/>
    <property type="match status" value="1"/>
</dbReference>
<dbReference type="GO" id="GO:0006308">
    <property type="term" value="P:DNA catabolic process"/>
    <property type="evidence" value="ECO:0007669"/>
    <property type="project" value="UniProtKB-UniRule"/>
</dbReference>
<dbReference type="EMBL" id="CP040098">
    <property type="protein sequence ID" value="QCQ21957.1"/>
    <property type="molecule type" value="Genomic_DNA"/>
</dbReference>
<reference evidence="8 9" key="2">
    <citation type="submission" date="2019-05" db="EMBL/GenBank/DDBJ databases">
        <authorList>
            <person name="Suflita J.M."/>
            <person name="Marks C.R."/>
        </authorList>
    </citation>
    <scope>NUCLEOTIDE SEQUENCE [LARGE SCALE GENOMIC DNA]</scope>
    <source>
        <strain evidence="8 9">ALDC</strain>
    </source>
</reference>
<evidence type="ECO:0000313" key="8">
    <source>
        <dbReference type="EMBL" id="QCQ21957.1"/>
    </source>
</evidence>
<gene>
    <name evidence="6 8" type="primary">xseB</name>
    <name evidence="8" type="ORF">FDQ92_07070</name>
</gene>
<dbReference type="KEGG" id="dax:FDQ92_07070"/>
<dbReference type="InterPro" id="IPR037004">
    <property type="entry name" value="Exonuc_VII_ssu_sf"/>
</dbReference>
<evidence type="ECO:0000313" key="9">
    <source>
        <dbReference type="Proteomes" id="UP000298602"/>
    </source>
</evidence>
<comment type="function">
    <text evidence="6">Bidirectionally degrades single-stranded DNA into large acid-insoluble oligonucleotides, which are then degraded further into small acid-soluble oligonucleotides.</text>
</comment>
<dbReference type="PANTHER" id="PTHR34137">
    <property type="entry name" value="EXODEOXYRIBONUCLEASE 7 SMALL SUBUNIT"/>
    <property type="match status" value="1"/>
</dbReference>
<dbReference type="HAMAP" id="MF_00337">
    <property type="entry name" value="Exonuc_7_S"/>
    <property type="match status" value="1"/>
</dbReference>
<sequence length="86" mass="10021">MARKKKTTEKFEEALKDLEKIVERLEKGDVPLEEAMEAFSEGVQLVRFCHQKLDEAEKTLQMLVKDQDDRWATAPFEPPKNEEENG</sequence>
<reference evidence="8 9" key="1">
    <citation type="submission" date="2019-05" db="EMBL/GenBank/DDBJ databases">
        <title>The Complete Genome Sequence of the n-alkane-degrading Desulfoglaeba alkanexedens ALDC reveals multiple alkylsuccinate synthase gene clusters.</title>
        <authorList>
            <person name="Callaghan A.V."/>
            <person name="Davidova I.A."/>
            <person name="Duncan K.E."/>
            <person name="Morris B."/>
            <person name="McInerney M.J."/>
        </authorList>
    </citation>
    <scope>NUCLEOTIDE SEQUENCE [LARGE SCALE GENOMIC DNA]</scope>
    <source>
        <strain evidence="8 9">ALDC</strain>
    </source>
</reference>
<feature type="coiled-coil region" evidence="7">
    <location>
        <begin position="1"/>
        <end position="28"/>
    </location>
</feature>
<dbReference type="SUPFAM" id="SSF116842">
    <property type="entry name" value="XseB-like"/>
    <property type="match status" value="1"/>
</dbReference>
<dbReference type="Gene3D" id="1.10.287.1040">
    <property type="entry name" value="Exonuclease VII, small subunit"/>
    <property type="match status" value="1"/>
</dbReference>
<dbReference type="NCBIfam" id="NF002140">
    <property type="entry name" value="PRK00977.1-4"/>
    <property type="match status" value="1"/>
</dbReference>
<dbReference type="RefSeq" id="WP_137423926.1">
    <property type="nucleotide sequence ID" value="NZ_CP040098.1"/>
</dbReference>